<dbReference type="SUPFAM" id="SSF50022">
    <property type="entry name" value="ISP domain"/>
    <property type="match status" value="1"/>
</dbReference>
<dbReference type="Gene3D" id="3.90.380.10">
    <property type="entry name" value="Naphthalene 1,2-dioxygenase Alpha Subunit, Chain A, domain 1"/>
    <property type="match status" value="2"/>
</dbReference>
<dbReference type="InterPro" id="IPR036922">
    <property type="entry name" value="Rieske_2Fe-2S_sf"/>
</dbReference>
<dbReference type="Pfam" id="PF00848">
    <property type="entry name" value="Ring_hydroxyl_A"/>
    <property type="match status" value="1"/>
</dbReference>
<dbReference type="RefSeq" id="WP_144747847.1">
    <property type="nucleotide sequence ID" value="NZ_VMNW02000012.1"/>
</dbReference>
<evidence type="ECO:0000256" key="1">
    <source>
        <dbReference type="ARBA" id="ARBA00001962"/>
    </source>
</evidence>
<gene>
    <name evidence="3" type="ORF">FPZ12_010845</name>
</gene>
<dbReference type="EMBL" id="VMNW02000012">
    <property type="protein sequence ID" value="KAA9162555.1"/>
    <property type="molecule type" value="Genomic_DNA"/>
</dbReference>
<comment type="cofactor">
    <cofactor evidence="1">
        <name>Fe cation</name>
        <dbReference type="ChEBI" id="CHEBI:24875"/>
    </cofactor>
</comment>
<dbReference type="AlphaFoldDB" id="A0A5N0V978"/>
<evidence type="ECO:0000313" key="4">
    <source>
        <dbReference type="Proteomes" id="UP000319769"/>
    </source>
</evidence>
<keyword evidence="4" id="KW-1185">Reference proteome</keyword>
<protein>
    <recommendedName>
        <fullName evidence="2">Aromatic-ring-hydroxylating dioxygenase alpha subunit C-terminal domain-containing protein</fullName>
    </recommendedName>
</protein>
<evidence type="ECO:0000313" key="3">
    <source>
        <dbReference type="EMBL" id="KAA9162555.1"/>
    </source>
</evidence>
<dbReference type="PANTHER" id="PTHR43756">
    <property type="entry name" value="CHOLINE MONOOXYGENASE, CHLOROPLASTIC"/>
    <property type="match status" value="1"/>
</dbReference>
<evidence type="ECO:0000259" key="2">
    <source>
        <dbReference type="Pfam" id="PF00848"/>
    </source>
</evidence>
<comment type="caution">
    <text evidence="3">The sequence shown here is derived from an EMBL/GenBank/DDBJ whole genome shotgun (WGS) entry which is preliminary data.</text>
</comment>
<dbReference type="GO" id="GO:0005506">
    <property type="term" value="F:iron ion binding"/>
    <property type="evidence" value="ECO:0007669"/>
    <property type="project" value="InterPro"/>
</dbReference>
<reference evidence="3" key="1">
    <citation type="submission" date="2019-09" db="EMBL/GenBank/DDBJ databases">
        <authorList>
            <person name="Teo W.F.A."/>
            <person name="Duangmal K."/>
        </authorList>
    </citation>
    <scope>NUCLEOTIDE SEQUENCE [LARGE SCALE GENOMIC DNA]</scope>
    <source>
        <strain evidence="3">K81G1</strain>
    </source>
</reference>
<dbReference type="OrthoDB" id="5243643at2"/>
<dbReference type="GO" id="GO:0051537">
    <property type="term" value="F:2 iron, 2 sulfur cluster binding"/>
    <property type="evidence" value="ECO:0007669"/>
    <property type="project" value="InterPro"/>
</dbReference>
<dbReference type="PANTHER" id="PTHR43756:SF5">
    <property type="entry name" value="CHOLINE MONOOXYGENASE, CHLOROPLASTIC"/>
    <property type="match status" value="1"/>
</dbReference>
<dbReference type="SUPFAM" id="SSF55961">
    <property type="entry name" value="Bet v1-like"/>
    <property type="match status" value="1"/>
</dbReference>
<accession>A0A5N0V978</accession>
<dbReference type="Proteomes" id="UP000319769">
    <property type="component" value="Unassembled WGS sequence"/>
</dbReference>
<dbReference type="InterPro" id="IPR015879">
    <property type="entry name" value="Ring_hydroxy_dOase_asu_C_dom"/>
</dbReference>
<sequence>MHQDTKVRMRELLLGFIDTRTTDYADEPMWVDAARYYDPDYVRVEFETVFTAHPRIAAHGDQLRKPGDSVTTTAGSTGVTVTRTGSGGLEAVDAAGDRYPAADYAGLVWVFPRPGAELDMAAWFGPELDRDIRHCGVGSAVLYRHEVFRLDMNWKTVMDGFTDAYHLQFVHPTTVGPFFHTNIYKCDRFGKNWRMVVARKGLEEFRDAEFDYEAFTKYAIASFTSYPGSIIALAPAHFEIWNVRPDETDPARSVVDLWFLVPELPVTEKARRFREKNWEIVLRAVRDEDWVVAKSVSDSLPRGGVPALVLGRNEKATQLLHGSIARDVPWTWDRAR</sequence>
<proteinExistence type="predicted"/>
<dbReference type="InterPro" id="IPR001663">
    <property type="entry name" value="Rng_hydr_dOase-A"/>
</dbReference>
<organism evidence="3 4">
    <name type="scientific">Amycolatopsis acidicola</name>
    <dbReference type="NCBI Taxonomy" id="2596893"/>
    <lineage>
        <taxon>Bacteria</taxon>
        <taxon>Bacillati</taxon>
        <taxon>Actinomycetota</taxon>
        <taxon>Actinomycetes</taxon>
        <taxon>Pseudonocardiales</taxon>
        <taxon>Pseudonocardiaceae</taxon>
        <taxon>Amycolatopsis</taxon>
    </lineage>
</organism>
<feature type="domain" description="Aromatic-ring-hydroxylating dioxygenase alpha subunit C-terminal" evidence="2">
    <location>
        <begin position="147"/>
        <end position="326"/>
    </location>
</feature>
<name>A0A5N0V978_9PSEU</name>